<organism evidence="6 7">
    <name type="scientific">Cytobacillus oceanisediminis 2691</name>
    <dbReference type="NCBI Taxonomy" id="1196031"/>
    <lineage>
        <taxon>Bacteria</taxon>
        <taxon>Bacillati</taxon>
        <taxon>Bacillota</taxon>
        <taxon>Bacilli</taxon>
        <taxon>Bacillales</taxon>
        <taxon>Bacillaceae</taxon>
        <taxon>Cytobacillus</taxon>
    </lineage>
</organism>
<dbReference type="InterPro" id="IPR035437">
    <property type="entry name" value="SNase_OB-fold_sf"/>
</dbReference>
<feature type="compositionally biased region" description="Basic and acidic residues" evidence="4">
    <location>
        <begin position="45"/>
        <end position="54"/>
    </location>
</feature>
<dbReference type="GO" id="GO:0004519">
    <property type="term" value="F:endonuclease activity"/>
    <property type="evidence" value="ECO:0007669"/>
    <property type="project" value="UniProtKB-KW"/>
</dbReference>
<dbReference type="Proteomes" id="UP000077856">
    <property type="component" value="Plasmid pBO1"/>
</dbReference>
<evidence type="ECO:0000256" key="4">
    <source>
        <dbReference type="SAM" id="MobiDB-lite"/>
    </source>
</evidence>
<feature type="domain" description="TNase-like" evidence="5">
    <location>
        <begin position="54"/>
        <end position="186"/>
    </location>
</feature>
<dbReference type="Pfam" id="PF00565">
    <property type="entry name" value="SNase"/>
    <property type="match status" value="1"/>
</dbReference>
<dbReference type="KEGG" id="bon:A361_28985"/>
<geneLocation type="plasmid" evidence="7">
    <name>pbo1</name>
</geneLocation>
<evidence type="ECO:0000313" key="6">
    <source>
        <dbReference type="EMBL" id="AND43199.1"/>
    </source>
</evidence>
<dbReference type="SMART" id="SM00318">
    <property type="entry name" value="SNc"/>
    <property type="match status" value="1"/>
</dbReference>
<accession>A0A160MI96</accession>
<gene>
    <name evidence="6" type="ORF">A361_28985</name>
</gene>
<evidence type="ECO:0000256" key="2">
    <source>
        <dbReference type="ARBA" id="ARBA00022759"/>
    </source>
</evidence>
<evidence type="ECO:0000256" key="3">
    <source>
        <dbReference type="ARBA" id="ARBA00022801"/>
    </source>
</evidence>
<dbReference type="AlphaFoldDB" id="A0A160MI96"/>
<dbReference type="PANTHER" id="PTHR12302:SF3">
    <property type="entry name" value="SERINE_THREONINE-PROTEIN KINASE 31"/>
    <property type="match status" value="1"/>
</dbReference>
<feature type="region of interest" description="Disordered" evidence="4">
    <location>
        <begin position="35"/>
        <end position="56"/>
    </location>
</feature>
<name>A0A160MI96_9BACI</name>
<dbReference type="eggNOG" id="COG1525">
    <property type="taxonomic scope" value="Bacteria"/>
</dbReference>
<evidence type="ECO:0000256" key="1">
    <source>
        <dbReference type="ARBA" id="ARBA00022722"/>
    </source>
</evidence>
<reference evidence="6 7" key="1">
    <citation type="submission" date="2016-04" db="EMBL/GenBank/DDBJ databases">
        <title>Complete genome sequence of Bacillus oceanisediminis strain 2691.</title>
        <authorList>
            <person name="Jeong H."/>
            <person name="Kim H.J."/>
            <person name="Lee D.-W."/>
        </authorList>
    </citation>
    <scope>NUCLEOTIDE SEQUENCE [LARGE SCALE GENOMIC DNA]</scope>
    <source>
        <strain evidence="6 7">2691</strain>
        <plasmid evidence="7">pbo1</plasmid>
    </source>
</reference>
<proteinExistence type="predicted"/>
<evidence type="ECO:0000259" key="5">
    <source>
        <dbReference type="PROSITE" id="PS50830"/>
    </source>
</evidence>
<keyword evidence="3" id="KW-0378">Hydrolase</keyword>
<dbReference type="PROSITE" id="PS50830">
    <property type="entry name" value="TNASE_3"/>
    <property type="match status" value="1"/>
</dbReference>
<evidence type="ECO:0000313" key="7">
    <source>
        <dbReference type="Proteomes" id="UP000077856"/>
    </source>
</evidence>
<dbReference type="SUPFAM" id="SSF50199">
    <property type="entry name" value="Staphylococcal nuclease"/>
    <property type="match status" value="1"/>
</dbReference>
<keyword evidence="6" id="KW-0614">Plasmid</keyword>
<dbReference type="InterPro" id="IPR016071">
    <property type="entry name" value="Staphylococal_nuclease_OB-fold"/>
</dbReference>
<sequence>MRNNSEKTLVYFINVSHAQFSGSIIYPEYKENGNYETKPNLKPSNKNEKTESATRRKVTVTSVTDGDSIRYFDPLLNKEVTGRFLGINAPEATKTFEKFGPEGTAFLTTLIMGKEIEIESDPNADITDKYGRYLIHAFISGKSIQQILILEGLVRVAYLYGEYNYSDLYFAAEKKAKESGHNIWSIPGYVYKKMVLTWML</sequence>
<keyword evidence="2" id="KW-0255">Endonuclease</keyword>
<dbReference type="Gene3D" id="2.40.50.90">
    <property type="match status" value="1"/>
</dbReference>
<dbReference type="GO" id="GO:0016787">
    <property type="term" value="F:hydrolase activity"/>
    <property type="evidence" value="ECO:0007669"/>
    <property type="project" value="UniProtKB-KW"/>
</dbReference>
<dbReference type="PANTHER" id="PTHR12302">
    <property type="entry name" value="EBNA2 BINDING PROTEIN P100"/>
    <property type="match status" value="1"/>
</dbReference>
<protein>
    <recommendedName>
        <fullName evidence="5">TNase-like domain-containing protein</fullName>
    </recommendedName>
</protein>
<keyword evidence="1" id="KW-0540">Nuclease</keyword>
<dbReference type="EMBL" id="CP015507">
    <property type="protein sequence ID" value="AND43199.1"/>
    <property type="molecule type" value="Genomic_DNA"/>
</dbReference>